<dbReference type="PROSITE" id="PS51349">
    <property type="entry name" value="FMN_HYDROXY_ACID_DH_2"/>
    <property type="match status" value="1"/>
</dbReference>
<accession>A0ABY5YUG3</accession>
<evidence type="ECO:0000256" key="6">
    <source>
        <dbReference type="SAM" id="MobiDB-lite"/>
    </source>
</evidence>
<protein>
    <submittedName>
        <fullName evidence="8">Alpha-hydroxy-acid oxidizing protein</fullName>
    </submittedName>
</protein>
<comment type="cofactor">
    <cofactor evidence="1">
        <name>FMN</name>
        <dbReference type="ChEBI" id="CHEBI:58210"/>
    </cofactor>
</comment>
<dbReference type="InterPro" id="IPR037396">
    <property type="entry name" value="FMN_HAD"/>
</dbReference>
<name>A0ABY5YUG3_9MICC</name>
<feature type="domain" description="FMN hydroxy acid dehydrogenase" evidence="7">
    <location>
        <begin position="29"/>
        <end position="377"/>
    </location>
</feature>
<dbReference type="EMBL" id="CP104275">
    <property type="protein sequence ID" value="UWX98447.1"/>
    <property type="molecule type" value="Genomic_DNA"/>
</dbReference>
<organism evidence="8 9">
    <name type="scientific">Arthrobacter zhaoxinii</name>
    <dbReference type="NCBI Taxonomy" id="2964616"/>
    <lineage>
        <taxon>Bacteria</taxon>
        <taxon>Bacillati</taxon>
        <taxon>Actinomycetota</taxon>
        <taxon>Actinomycetes</taxon>
        <taxon>Micrococcales</taxon>
        <taxon>Micrococcaceae</taxon>
        <taxon>Arthrobacter</taxon>
    </lineage>
</organism>
<dbReference type="PIRSF" id="PIRSF000138">
    <property type="entry name" value="Al-hdrx_acd_dh"/>
    <property type="match status" value="1"/>
</dbReference>
<proteinExistence type="inferred from homology"/>
<dbReference type="PANTHER" id="PTHR10578">
    <property type="entry name" value="S -2-HYDROXY-ACID OXIDASE-RELATED"/>
    <property type="match status" value="1"/>
</dbReference>
<keyword evidence="2" id="KW-0285">Flavoprotein</keyword>
<dbReference type="InterPro" id="IPR000262">
    <property type="entry name" value="FMN-dep_DH"/>
</dbReference>
<evidence type="ECO:0000256" key="5">
    <source>
        <dbReference type="ARBA" id="ARBA00024042"/>
    </source>
</evidence>
<gene>
    <name evidence="8" type="ORF">N2K95_07325</name>
</gene>
<dbReference type="Gene3D" id="3.20.20.70">
    <property type="entry name" value="Aldolase class I"/>
    <property type="match status" value="1"/>
</dbReference>
<keyword evidence="9" id="KW-1185">Reference proteome</keyword>
<dbReference type="SUPFAM" id="SSF51395">
    <property type="entry name" value="FMN-linked oxidoreductases"/>
    <property type="match status" value="1"/>
</dbReference>
<evidence type="ECO:0000256" key="1">
    <source>
        <dbReference type="ARBA" id="ARBA00001917"/>
    </source>
</evidence>
<evidence type="ECO:0000256" key="2">
    <source>
        <dbReference type="ARBA" id="ARBA00022630"/>
    </source>
</evidence>
<evidence type="ECO:0000259" key="7">
    <source>
        <dbReference type="PROSITE" id="PS51349"/>
    </source>
</evidence>
<dbReference type="InterPro" id="IPR012133">
    <property type="entry name" value="Alpha-hydoxy_acid_DH_FMN"/>
</dbReference>
<dbReference type="CDD" id="cd02809">
    <property type="entry name" value="alpha_hydroxyacid_oxid_FMN"/>
    <property type="match status" value="1"/>
</dbReference>
<evidence type="ECO:0000313" key="9">
    <source>
        <dbReference type="Proteomes" id="UP001059859"/>
    </source>
</evidence>
<dbReference type="PANTHER" id="PTHR10578:SF107">
    <property type="entry name" value="2-HYDROXYACID OXIDASE 1"/>
    <property type="match status" value="1"/>
</dbReference>
<dbReference type="Pfam" id="PF01070">
    <property type="entry name" value="FMN_dh"/>
    <property type="match status" value="1"/>
</dbReference>
<feature type="region of interest" description="Disordered" evidence="6">
    <location>
        <begin position="1"/>
        <end position="23"/>
    </location>
</feature>
<comment type="similarity">
    <text evidence="5">Belongs to the FMN-dependent alpha-hydroxy acid dehydrogenase family.</text>
</comment>
<keyword evidence="4" id="KW-0560">Oxidoreductase</keyword>
<evidence type="ECO:0000256" key="3">
    <source>
        <dbReference type="ARBA" id="ARBA00022643"/>
    </source>
</evidence>
<dbReference type="Proteomes" id="UP001059859">
    <property type="component" value="Chromosome"/>
</dbReference>
<keyword evidence="3" id="KW-0288">FMN</keyword>
<dbReference type="InterPro" id="IPR013785">
    <property type="entry name" value="Aldolase_TIM"/>
</dbReference>
<reference evidence="8" key="1">
    <citation type="submission" date="2022-09" db="EMBL/GenBank/DDBJ databases">
        <title>Novel species in genus Arthrobacter.</title>
        <authorList>
            <person name="Liu Y."/>
        </authorList>
    </citation>
    <scope>NUCLEOTIDE SEQUENCE</scope>
    <source>
        <strain evidence="8">Zg-Y815</strain>
    </source>
</reference>
<sequence length="377" mass="39034">MHDDDARQPVRNGSAITKVERNGRMGNTMQWNAGQALNDLEQAAKAALPEYVYGYFAGTAGGGESVQDAAAQWGDVRFRPRAFTRTSSRGTATSVLGVPLQTPVLAAPMAQQNAATPLAELATARAVRRTGSLLGVSTNTSVPFAKIAAEGVPWWFQVYVMKDRGLSDALVERAAAAGARALLLTVDTTRLSSGGLIIDPLLWPEVPGKTRLANLLEEDLSGLPGGATEAAGDLTLDVISDLRERSGLEVVVKGILRGDDARRAVDAGAAGVLVSTHGGRRLGRSVTSIQALPEVVQAVGGDCEVYVDSGIRTGDHIAASLAMGARAVFVGRPMLWGLATGGEDGAAAVLGGLTEELRATMAGIGADSIADITADLL</sequence>
<dbReference type="RefSeq" id="WP_260653532.1">
    <property type="nucleotide sequence ID" value="NZ_CP104275.1"/>
</dbReference>
<evidence type="ECO:0000313" key="8">
    <source>
        <dbReference type="EMBL" id="UWX98447.1"/>
    </source>
</evidence>
<evidence type="ECO:0000256" key="4">
    <source>
        <dbReference type="ARBA" id="ARBA00023002"/>
    </source>
</evidence>